<comment type="caution">
    <text evidence="6">The sequence shown here is derived from an EMBL/GenBank/DDBJ whole genome shotgun (WGS) entry which is preliminary data.</text>
</comment>
<dbReference type="GO" id="GO:0052929">
    <property type="term" value="F:ATP:3'-cytidine-cytidine-tRNA adenylyltransferase activity"/>
    <property type="evidence" value="ECO:0007669"/>
    <property type="project" value="TreeGrafter"/>
</dbReference>
<gene>
    <name evidence="6" type="ORF">AZE42_04584</name>
</gene>
<dbReference type="Gene3D" id="1.10.3090.10">
    <property type="entry name" value="cca-adding enzyme, domain 2"/>
    <property type="match status" value="1"/>
</dbReference>
<dbReference type="InterPro" id="IPR043519">
    <property type="entry name" value="NT_sf"/>
</dbReference>
<feature type="domain" description="Poly A polymerase head" evidence="5">
    <location>
        <begin position="43"/>
        <end position="185"/>
    </location>
</feature>
<keyword evidence="2 4" id="KW-0808">Transferase</keyword>
<dbReference type="GO" id="GO:0001680">
    <property type="term" value="P:tRNA 3'-terminal CCA addition"/>
    <property type="evidence" value="ECO:0007669"/>
    <property type="project" value="TreeGrafter"/>
</dbReference>
<evidence type="ECO:0000313" key="6">
    <source>
        <dbReference type="EMBL" id="OJA11437.1"/>
    </source>
</evidence>
<dbReference type="STRING" id="180088.A0A1J8PRA6"/>
<dbReference type="PANTHER" id="PTHR13734">
    <property type="entry name" value="TRNA-NUCLEOTIDYLTRANSFERASE"/>
    <property type="match status" value="1"/>
</dbReference>
<accession>A0A1J8PRA6</accession>
<evidence type="ECO:0000256" key="4">
    <source>
        <dbReference type="RuleBase" id="RU003953"/>
    </source>
</evidence>
<dbReference type="SUPFAM" id="SSF81301">
    <property type="entry name" value="Nucleotidyltransferase"/>
    <property type="match status" value="1"/>
</dbReference>
<dbReference type="InterPro" id="IPR002646">
    <property type="entry name" value="PolA_pol_head_dom"/>
</dbReference>
<evidence type="ECO:0000259" key="5">
    <source>
        <dbReference type="Pfam" id="PF01743"/>
    </source>
</evidence>
<dbReference type="PANTHER" id="PTHR13734:SF5">
    <property type="entry name" value="CCA TRNA NUCLEOTIDYLTRANSFERASE, MITOCHONDRIAL"/>
    <property type="match status" value="1"/>
</dbReference>
<dbReference type="Proteomes" id="UP000183567">
    <property type="component" value="Unassembled WGS sequence"/>
</dbReference>
<dbReference type="AlphaFoldDB" id="A0A1J8PRA6"/>
<evidence type="ECO:0000256" key="3">
    <source>
        <dbReference type="ARBA" id="ARBA00022884"/>
    </source>
</evidence>
<keyword evidence="3 4" id="KW-0694">RNA-binding</keyword>
<organism evidence="6 7">
    <name type="scientific">Rhizopogon vesiculosus</name>
    <dbReference type="NCBI Taxonomy" id="180088"/>
    <lineage>
        <taxon>Eukaryota</taxon>
        <taxon>Fungi</taxon>
        <taxon>Dikarya</taxon>
        <taxon>Basidiomycota</taxon>
        <taxon>Agaricomycotina</taxon>
        <taxon>Agaricomycetes</taxon>
        <taxon>Agaricomycetidae</taxon>
        <taxon>Boletales</taxon>
        <taxon>Suillineae</taxon>
        <taxon>Rhizopogonaceae</taxon>
        <taxon>Rhizopogon</taxon>
    </lineage>
</organism>
<dbReference type="Pfam" id="PF01743">
    <property type="entry name" value="PolyA_pol"/>
    <property type="match status" value="1"/>
</dbReference>
<evidence type="ECO:0000256" key="2">
    <source>
        <dbReference type="ARBA" id="ARBA00022679"/>
    </source>
</evidence>
<dbReference type="EMBL" id="LVVM01005073">
    <property type="protein sequence ID" value="OJA11437.1"/>
    <property type="molecule type" value="Genomic_DNA"/>
</dbReference>
<name>A0A1J8PRA6_9AGAM</name>
<reference evidence="6 7" key="1">
    <citation type="submission" date="2016-03" db="EMBL/GenBank/DDBJ databases">
        <title>Comparative genomics of the ectomycorrhizal sister species Rhizopogon vinicolor and Rhizopogon vesiculosus (Basidiomycota: Boletales) reveals a divergence of the mating type B locus.</title>
        <authorList>
            <person name="Mujic A.B."/>
            <person name="Kuo A."/>
            <person name="Tritt A."/>
            <person name="Lipzen A."/>
            <person name="Chen C."/>
            <person name="Johnson J."/>
            <person name="Sharma A."/>
            <person name="Barry K."/>
            <person name="Grigoriev I.V."/>
            <person name="Spatafora J.W."/>
        </authorList>
    </citation>
    <scope>NUCLEOTIDE SEQUENCE [LARGE SCALE GENOMIC DNA]</scope>
    <source>
        <strain evidence="6 7">AM-OR11-056</strain>
    </source>
</reference>
<proteinExistence type="inferred from homology"/>
<dbReference type="GO" id="GO:0052927">
    <property type="term" value="F:CC tRNA cytidylyltransferase activity"/>
    <property type="evidence" value="ECO:0007669"/>
    <property type="project" value="TreeGrafter"/>
</dbReference>
<dbReference type="GO" id="GO:0003723">
    <property type="term" value="F:RNA binding"/>
    <property type="evidence" value="ECO:0007669"/>
    <property type="project" value="UniProtKB-KW"/>
</dbReference>
<protein>
    <recommendedName>
        <fullName evidence="5">Poly A polymerase head domain-containing protein</fullName>
    </recommendedName>
</protein>
<dbReference type="CDD" id="cd05398">
    <property type="entry name" value="NT_ClassII-CCAase"/>
    <property type="match status" value="1"/>
</dbReference>
<evidence type="ECO:0000256" key="1">
    <source>
        <dbReference type="ARBA" id="ARBA00007265"/>
    </source>
</evidence>
<sequence>MTTRIAPAVKKEIQLTDAEDRLCTYLDEFTLHLQEKKGITTACRINGGWVRDKVNPGPLPYNDIDICLADMMGVDFAERFRDFLSEQKHLPVHKIAKIESNPDQSKHLETARTTILGIDLDFVNLRSEEYAEDSRIPTGVKFGTPLEDALRRDLTINSLFYNIHTRSVEDFTEKGLDDLRNGIIRTPLPPRETFMDDPLRVIRCVRFASRFGFEMDPDLQQAAQLERIQDVLAQKISRERVGEEIDKMMKGPDPLRSICIVNDLKLYKTSLYSYHGITYPDQKGKEQTLVKCAIQDGLKLGRQNHYLDGIPALYSAADLLKGVSLEQSRLQSSSERVAIGLLIRQETVHNINTGSHWASSLVFSLMCELVSVSSSEEATESVRRYNSLTSRIEELGLDRAVDEKPIVDGQAIAHAVAEKPGPWMKAMVNRIVEWQLEHPEGTKDDCLAWLKEEKNAGRIDMEELKAATMGNKRVQKADKIPSAKKVKR</sequence>
<dbReference type="Gene3D" id="3.30.460.10">
    <property type="entry name" value="Beta Polymerase, domain 2"/>
    <property type="match status" value="1"/>
</dbReference>
<comment type="similarity">
    <text evidence="1 4">Belongs to the tRNA nucleotidyltransferase/poly(A) polymerase family.</text>
</comment>
<dbReference type="SUPFAM" id="SSF81891">
    <property type="entry name" value="Poly A polymerase C-terminal region-like"/>
    <property type="match status" value="1"/>
</dbReference>
<keyword evidence="7" id="KW-1185">Reference proteome</keyword>
<evidence type="ECO:0000313" key="7">
    <source>
        <dbReference type="Proteomes" id="UP000183567"/>
    </source>
</evidence>
<dbReference type="OrthoDB" id="445712at2759"/>